<evidence type="ECO:0000259" key="4">
    <source>
        <dbReference type="Pfam" id="PF13399"/>
    </source>
</evidence>
<comment type="caution">
    <text evidence="5">The sequence shown here is derived from an EMBL/GenBank/DDBJ whole genome shotgun (WGS) entry which is preliminary data.</text>
</comment>
<dbReference type="InterPro" id="IPR050922">
    <property type="entry name" value="LytR/CpsA/Psr_CW_biosynth"/>
</dbReference>
<reference evidence="5 6" key="1">
    <citation type="journal article" date="2015" name="Nature">
        <title>rRNA introns, odd ribosomes, and small enigmatic genomes across a large radiation of phyla.</title>
        <authorList>
            <person name="Brown C.T."/>
            <person name="Hug L.A."/>
            <person name="Thomas B.C."/>
            <person name="Sharon I."/>
            <person name="Castelle C.J."/>
            <person name="Singh A."/>
            <person name="Wilkins M.J."/>
            <person name="Williams K.H."/>
            <person name="Banfield J.F."/>
        </authorList>
    </citation>
    <scope>NUCLEOTIDE SEQUENCE [LARGE SCALE GENOMIC DNA]</scope>
</reference>
<organism evidence="5 6">
    <name type="scientific">candidate division Kazan bacterium GW2011_GWA1_44_22</name>
    <dbReference type="NCBI Taxonomy" id="1620410"/>
    <lineage>
        <taxon>Bacteria</taxon>
        <taxon>Bacteria division Kazan-3B-28</taxon>
    </lineage>
</organism>
<feature type="domain" description="Cell envelope-related transcriptional attenuator" evidence="3">
    <location>
        <begin position="119"/>
        <end position="276"/>
    </location>
</feature>
<accession>A0A0G1K8G9</accession>
<dbReference type="EMBL" id="LCIJ01000014">
    <property type="protein sequence ID" value="KKT52582.1"/>
    <property type="molecule type" value="Genomic_DNA"/>
</dbReference>
<proteinExistence type="inferred from homology"/>
<dbReference type="Gene3D" id="3.30.70.2390">
    <property type="match status" value="1"/>
</dbReference>
<keyword evidence="2" id="KW-0472">Membrane</keyword>
<dbReference type="InterPro" id="IPR004474">
    <property type="entry name" value="LytR_CpsA_psr"/>
</dbReference>
<feature type="domain" description="LytR/CpsA/Psr regulator C-terminal" evidence="4">
    <location>
        <begin position="382"/>
        <end position="469"/>
    </location>
</feature>
<dbReference type="InterPro" id="IPR027381">
    <property type="entry name" value="LytR/CpsA/Psr_C"/>
</dbReference>
<dbReference type="Pfam" id="PF13399">
    <property type="entry name" value="LytR_C"/>
    <property type="match status" value="1"/>
</dbReference>
<gene>
    <name evidence="5" type="ORF">VE96_C0014G0005</name>
</gene>
<dbReference type="Proteomes" id="UP000034752">
    <property type="component" value="Unassembled WGS sequence"/>
</dbReference>
<protein>
    <recommendedName>
        <fullName evidence="7">Cell envelope-related transcriptional attenuator</fullName>
    </recommendedName>
</protein>
<evidence type="ECO:0008006" key="7">
    <source>
        <dbReference type="Google" id="ProtNLM"/>
    </source>
</evidence>
<keyword evidence="2" id="KW-1133">Transmembrane helix</keyword>
<evidence type="ECO:0000256" key="2">
    <source>
        <dbReference type="SAM" id="Phobius"/>
    </source>
</evidence>
<evidence type="ECO:0000259" key="3">
    <source>
        <dbReference type="Pfam" id="PF03816"/>
    </source>
</evidence>
<dbReference type="PANTHER" id="PTHR33392">
    <property type="entry name" value="POLYISOPRENYL-TEICHOIC ACID--PEPTIDOGLYCAN TEICHOIC ACID TRANSFERASE TAGU"/>
    <property type="match status" value="1"/>
</dbReference>
<dbReference type="Pfam" id="PF03816">
    <property type="entry name" value="LytR_cpsA_psr"/>
    <property type="match status" value="1"/>
</dbReference>
<name>A0A0G1K8G9_UNCK3</name>
<comment type="similarity">
    <text evidence="1">Belongs to the LytR/CpsA/Psr (LCP) family.</text>
</comment>
<sequence>MVIRKKDIKTHSRISSARKAGSQVEEEVDFAPTEMHVIKKRSGGSRVLGVSLVVVILLVLGWFATKLALSGWQINKDTLFQDLFSLSTATLIGEDQGRVNIVLMGMPGAGDGVEGPDLTDTLIVASLSIKPEGSNFLFSLPRDLYVKVPTYGNTKINAVYEIGNNQTAGGGDITVADVAGDILGLEIPYYVRVDFSGFEKLIDELGGITVTVDKDLRDDKYPTANKGYETVEIKAGTYTMDGAMALKFARSRQSTSDFDRAARQQKVILAIRDKAKQLDWLSNPAKAITIMDILADHLSTNLKINEMKRLVGLMKDFDVNKLINKVFDDSPTGLLYGTRVNEIYVLLPVGDDYKAITEYVAKLLSGTISPGELDQQTTKEPLKIEVLNGTNVAGLAKKIATQLEQQGYKVVATGNNATKGLTKTLVYDISDGQRIWEVRKLATSLGAEIATDKVTTTSGALARVVLGSDANK</sequence>
<dbReference type="Gene3D" id="3.40.630.190">
    <property type="entry name" value="LCP protein"/>
    <property type="match status" value="1"/>
</dbReference>
<evidence type="ECO:0000256" key="1">
    <source>
        <dbReference type="ARBA" id="ARBA00006068"/>
    </source>
</evidence>
<feature type="transmembrane region" description="Helical" evidence="2">
    <location>
        <begin position="47"/>
        <end position="65"/>
    </location>
</feature>
<evidence type="ECO:0000313" key="5">
    <source>
        <dbReference type="EMBL" id="KKT52582.1"/>
    </source>
</evidence>
<dbReference type="PANTHER" id="PTHR33392:SF6">
    <property type="entry name" value="POLYISOPRENYL-TEICHOIC ACID--PEPTIDOGLYCAN TEICHOIC ACID TRANSFERASE TAGU"/>
    <property type="match status" value="1"/>
</dbReference>
<dbReference type="NCBIfam" id="TIGR00350">
    <property type="entry name" value="lytR_cpsA_psr"/>
    <property type="match status" value="1"/>
</dbReference>
<dbReference type="PATRIC" id="fig|1620410.3.peg.258"/>
<dbReference type="AlphaFoldDB" id="A0A0G1K8G9"/>
<keyword evidence="2" id="KW-0812">Transmembrane</keyword>
<evidence type="ECO:0000313" key="6">
    <source>
        <dbReference type="Proteomes" id="UP000034752"/>
    </source>
</evidence>